<proteinExistence type="predicted"/>
<feature type="transmembrane region" description="Helical" evidence="8">
    <location>
        <begin position="241"/>
        <end position="261"/>
    </location>
</feature>
<dbReference type="AlphaFoldDB" id="A0A5C6CQQ5"/>
<dbReference type="NCBIfam" id="TIGR02602">
    <property type="entry name" value="8TM_EpsH"/>
    <property type="match status" value="1"/>
</dbReference>
<accession>A0A5C6CQQ5</accession>
<comment type="subcellular location">
    <subcellularLocation>
        <location evidence="1">Cell membrane</location>
        <topology evidence="1">Multi-pass membrane protein</topology>
    </subcellularLocation>
</comment>
<feature type="transmembrane region" description="Helical" evidence="8">
    <location>
        <begin position="68"/>
        <end position="98"/>
    </location>
</feature>
<dbReference type="Pfam" id="PF09721">
    <property type="entry name" value="Exosortase_EpsH"/>
    <property type="match status" value="1"/>
</dbReference>
<evidence type="ECO:0000256" key="4">
    <source>
        <dbReference type="ARBA" id="ARBA00022692"/>
    </source>
</evidence>
<keyword evidence="3" id="KW-0645">Protease</keyword>
<dbReference type="OrthoDB" id="292749at2"/>
<evidence type="ECO:0000256" key="3">
    <source>
        <dbReference type="ARBA" id="ARBA00022670"/>
    </source>
</evidence>
<dbReference type="EMBL" id="SJPS01000004">
    <property type="protein sequence ID" value="TWU25791.1"/>
    <property type="molecule type" value="Genomic_DNA"/>
</dbReference>
<dbReference type="GO" id="GO:0005886">
    <property type="term" value="C:plasma membrane"/>
    <property type="evidence" value="ECO:0007669"/>
    <property type="project" value="UniProtKB-SubCell"/>
</dbReference>
<gene>
    <name evidence="9" type="ORF">Pla144_30030</name>
</gene>
<evidence type="ECO:0000256" key="7">
    <source>
        <dbReference type="ARBA" id="ARBA00023136"/>
    </source>
</evidence>
<evidence type="ECO:0000256" key="6">
    <source>
        <dbReference type="ARBA" id="ARBA00022989"/>
    </source>
</evidence>
<dbReference type="InterPro" id="IPR026392">
    <property type="entry name" value="Exo/Archaeosortase_dom"/>
</dbReference>
<evidence type="ECO:0000256" key="2">
    <source>
        <dbReference type="ARBA" id="ARBA00022475"/>
    </source>
</evidence>
<keyword evidence="10" id="KW-1185">Reference proteome</keyword>
<keyword evidence="2" id="KW-1003">Cell membrane</keyword>
<sequence>MPYVLLFLIALGYAPFLYLHFELMWSQPQYQYFPFVIGALAWLAYSRTSPNPQPPAPSSKLTLLGIGVSWLVLAAATFMFSPWLAMLSLILLFGVGIWHVSRTHTITNPWGLWLISFLLLPLPLGLDRKLVQALQGMSSRVSSYMLDALGVMHSMEGNVLRSVNKEFFVDEACSGIISVMSIIACALIYSVWKNRPLVHLLLSVVIATLWAMALNIARITLIAVFYIQWGIDLSAGWQHETLGLVLFLAAFCGVVGTDFLLAECLAPIDWRTLSESPTRLVRWFNWLVGAGRELRGASQDGE</sequence>
<reference evidence="9 10" key="1">
    <citation type="submission" date="2019-02" db="EMBL/GenBank/DDBJ databases">
        <title>Deep-cultivation of Planctomycetes and their phenomic and genomic characterization uncovers novel biology.</title>
        <authorList>
            <person name="Wiegand S."/>
            <person name="Jogler M."/>
            <person name="Boedeker C."/>
            <person name="Pinto D."/>
            <person name="Vollmers J."/>
            <person name="Rivas-Marin E."/>
            <person name="Kohn T."/>
            <person name="Peeters S.H."/>
            <person name="Heuer A."/>
            <person name="Rast P."/>
            <person name="Oberbeckmann S."/>
            <person name="Bunk B."/>
            <person name="Jeske O."/>
            <person name="Meyerdierks A."/>
            <person name="Storesund J.E."/>
            <person name="Kallscheuer N."/>
            <person name="Luecker S."/>
            <person name="Lage O.M."/>
            <person name="Pohl T."/>
            <person name="Merkel B.J."/>
            <person name="Hornburger P."/>
            <person name="Mueller R.-W."/>
            <person name="Bruemmer F."/>
            <person name="Labrenz M."/>
            <person name="Spormann A.M."/>
            <person name="Op Den Camp H."/>
            <person name="Overmann J."/>
            <person name="Amann R."/>
            <person name="Jetten M.S.M."/>
            <person name="Mascher T."/>
            <person name="Medema M.H."/>
            <person name="Devos D.P."/>
            <person name="Kaster A.-K."/>
            <person name="Ovreas L."/>
            <person name="Rohde M."/>
            <person name="Galperin M.Y."/>
            <person name="Jogler C."/>
        </authorList>
    </citation>
    <scope>NUCLEOTIDE SEQUENCE [LARGE SCALE GENOMIC DNA]</scope>
    <source>
        <strain evidence="9 10">Pla144</strain>
    </source>
</reference>
<feature type="transmembrane region" description="Helical" evidence="8">
    <location>
        <begin position="110"/>
        <end position="126"/>
    </location>
</feature>
<comment type="caution">
    <text evidence="9">The sequence shown here is derived from an EMBL/GenBank/DDBJ whole genome shotgun (WGS) entry which is preliminary data.</text>
</comment>
<dbReference type="GO" id="GO:0008233">
    <property type="term" value="F:peptidase activity"/>
    <property type="evidence" value="ECO:0007669"/>
    <property type="project" value="UniProtKB-KW"/>
</dbReference>
<dbReference type="InterPro" id="IPR013426">
    <property type="entry name" value="EpsH-like"/>
</dbReference>
<evidence type="ECO:0000313" key="9">
    <source>
        <dbReference type="EMBL" id="TWU25791.1"/>
    </source>
</evidence>
<keyword evidence="5" id="KW-0378">Hydrolase</keyword>
<dbReference type="GO" id="GO:0006508">
    <property type="term" value="P:proteolysis"/>
    <property type="evidence" value="ECO:0007669"/>
    <property type="project" value="UniProtKB-KW"/>
</dbReference>
<keyword evidence="7 8" id="KW-0472">Membrane</keyword>
<dbReference type="InterPro" id="IPR019127">
    <property type="entry name" value="Exosortase"/>
</dbReference>
<protein>
    <submittedName>
        <fullName evidence="9">Transmembrane exosortase</fullName>
    </submittedName>
</protein>
<evidence type="ECO:0000313" key="10">
    <source>
        <dbReference type="Proteomes" id="UP000318437"/>
    </source>
</evidence>
<evidence type="ECO:0000256" key="8">
    <source>
        <dbReference type="SAM" id="Phobius"/>
    </source>
</evidence>
<keyword evidence="4 8" id="KW-0812">Transmembrane</keyword>
<dbReference type="Proteomes" id="UP000318437">
    <property type="component" value="Unassembled WGS sequence"/>
</dbReference>
<feature type="transmembrane region" description="Helical" evidence="8">
    <location>
        <begin position="204"/>
        <end position="229"/>
    </location>
</feature>
<dbReference type="RefSeq" id="WP_146451364.1">
    <property type="nucleotide sequence ID" value="NZ_SJPS01000004.1"/>
</dbReference>
<feature type="transmembrane region" description="Helical" evidence="8">
    <location>
        <begin position="6"/>
        <end position="25"/>
    </location>
</feature>
<dbReference type="NCBIfam" id="TIGR04178">
    <property type="entry name" value="exo_archaeo"/>
    <property type="match status" value="1"/>
</dbReference>
<evidence type="ECO:0000256" key="5">
    <source>
        <dbReference type="ARBA" id="ARBA00022801"/>
    </source>
</evidence>
<keyword evidence="6 8" id="KW-1133">Transmembrane helix</keyword>
<evidence type="ECO:0000256" key="1">
    <source>
        <dbReference type="ARBA" id="ARBA00004651"/>
    </source>
</evidence>
<feature type="transmembrane region" description="Helical" evidence="8">
    <location>
        <begin position="174"/>
        <end position="192"/>
    </location>
</feature>
<name>A0A5C6CQQ5_9BACT</name>
<organism evidence="9 10">
    <name type="scientific">Bythopirellula polymerisocia</name>
    <dbReference type="NCBI Taxonomy" id="2528003"/>
    <lineage>
        <taxon>Bacteria</taxon>
        <taxon>Pseudomonadati</taxon>
        <taxon>Planctomycetota</taxon>
        <taxon>Planctomycetia</taxon>
        <taxon>Pirellulales</taxon>
        <taxon>Lacipirellulaceae</taxon>
        <taxon>Bythopirellula</taxon>
    </lineage>
</organism>